<feature type="compositionally biased region" description="Basic and acidic residues" evidence="10">
    <location>
        <begin position="2036"/>
        <end position="2047"/>
    </location>
</feature>
<comment type="catalytic activity">
    <reaction evidence="8">
        <text>L-threonyl-[protein] + ATP = O-phospho-L-threonyl-[protein] + ADP + H(+)</text>
        <dbReference type="Rhea" id="RHEA:46608"/>
        <dbReference type="Rhea" id="RHEA-COMP:11060"/>
        <dbReference type="Rhea" id="RHEA-COMP:11605"/>
        <dbReference type="ChEBI" id="CHEBI:15378"/>
        <dbReference type="ChEBI" id="CHEBI:30013"/>
        <dbReference type="ChEBI" id="CHEBI:30616"/>
        <dbReference type="ChEBI" id="CHEBI:61977"/>
        <dbReference type="ChEBI" id="CHEBI:456216"/>
        <dbReference type="EC" id="2.7.11.1"/>
    </reaction>
</comment>
<feature type="compositionally biased region" description="Polar residues" evidence="10">
    <location>
        <begin position="2397"/>
        <end position="2412"/>
    </location>
</feature>
<feature type="compositionally biased region" description="Low complexity" evidence="10">
    <location>
        <begin position="2383"/>
        <end position="2396"/>
    </location>
</feature>
<feature type="region of interest" description="Disordered" evidence="10">
    <location>
        <begin position="580"/>
        <end position="651"/>
    </location>
</feature>
<feature type="compositionally biased region" description="Basic and acidic residues" evidence="10">
    <location>
        <begin position="580"/>
        <end position="596"/>
    </location>
</feature>
<dbReference type="Proteomes" id="UP001652624">
    <property type="component" value="Chromosome 4"/>
</dbReference>
<dbReference type="InterPro" id="IPR000719">
    <property type="entry name" value="Prot_kinase_dom"/>
</dbReference>
<dbReference type="Gene3D" id="3.30.200.20">
    <property type="entry name" value="Phosphorylase Kinase, domain 1"/>
    <property type="match status" value="1"/>
</dbReference>
<dbReference type="CDD" id="cd14030">
    <property type="entry name" value="STKc_WNK1"/>
    <property type="match status" value="1"/>
</dbReference>
<evidence type="ECO:0000256" key="6">
    <source>
        <dbReference type="ARBA" id="ARBA00022777"/>
    </source>
</evidence>
<proteinExistence type="predicted"/>
<dbReference type="InterPro" id="IPR024678">
    <property type="entry name" value="Kinase_OSR1/WNK_CCT"/>
</dbReference>
<evidence type="ECO:0000256" key="10">
    <source>
        <dbReference type="SAM" id="MobiDB-lite"/>
    </source>
</evidence>
<feature type="compositionally biased region" description="Low complexity" evidence="10">
    <location>
        <begin position="1057"/>
        <end position="1083"/>
    </location>
</feature>
<evidence type="ECO:0000259" key="11">
    <source>
        <dbReference type="PROSITE" id="PS50011"/>
    </source>
</evidence>
<evidence type="ECO:0000256" key="1">
    <source>
        <dbReference type="ARBA" id="ARBA00001946"/>
    </source>
</evidence>
<dbReference type="InterPro" id="IPR008271">
    <property type="entry name" value="Ser/Thr_kinase_AS"/>
</dbReference>
<comment type="cofactor">
    <cofactor evidence="1">
        <name>Mg(2+)</name>
        <dbReference type="ChEBI" id="CHEBI:18420"/>
    </cofactor>
</comment>
<feature type="compositionally biased region" description="Low complexity" evidence="10">
    <location>
        <begin position="1119"/>
        <end position="1146"/>
    </location>
</feature>
<accession>A0ABM3XBW4</accession>
<feature type="region of interest" description="Disordered" evidence="10">
    <location>
        <begin position="1"/>
        <end position="80"/>
    </location>
</feature>
<organism evidence="12 13">
    <name type="scientific">Erinaceus europaeus</name>
    <name type="common">Western European hedgehog</name>
    <dbReference type="NCBI Taxonomy" id="9365"/>
    <lineage>
        <taxon>Eukaryota</taxon>
        <taxon>Metazoa</taxon>
        <taxon>Chordata</taxon>
        <taxon>Craniata</taxon>
        <taxon>Vertebrata</taxon>
        <taxon>Euteleostomi</taxon>
        <taxon>Mammalia</taxon>
        <taxon>Eutheria</taxon>
        <taxon>Laurasiatheria</taxon>
        <taxon>Eulipotyphla</taxon>
        <taxon>Erinaceidae</taxon>
        <taxon>Erinaceinae</taxon>
        <taxon>Erinaceus</taxon>
    </lineage>
</organism>
<feature type="compositionally biased region" description="Low complexity" evidence="10">
    <location>
        <begin position="127"/>
        <end position="137"/>
    </location>
</feature>
<feature type="compositionally biased region" description="Polar residues" evidence="10">
    <location>
        <begin position="1174"/>
        <end position="1190"/>
    </location>
</feature>
<feature type="compositionally biased region" description="Polar residues" evidence="10">
    <location>
        <begin position="2197"/>
        <end position="2206"/>
    </location>
</feature>
<feature type="region of interest" description="Disordered" evidence="10">
    <location>
        <begin position="1050"/>
        <end position="1083"/>
    </location>
</feature>
<feature type="compositionally biased region" description="Low complexity" evidence="10">
    <location>
        <begin position="1645"/>
        <end position="1660"/>
    </location>
</feature>
<keyword evidence="4" id="KW-0808">Transferase</keyword>
<feature type="region of interest" description="Disordered" evidence="10">
    <location>
        <begin position="2335"/>
        <end position="2413"/>
    </location>
</feature>
<dbReference type="PROSITE" id="PS00108">
    <property type="entry name" value="PROTEIN_KINASE_ST"/>
    <property type="match status" value="1"/>
</dbReference>
<feature type="region of interest" description="Disordered" evidence="10">
    <location>
        <begin position="2036"/>
        <end position="2112"/>
    </location>
</feature>
<evidence type="ECO:0000256" key="3">
    <source>
        <dbReference type="ARBA" id="ARBA00022527"/>
    </source>
</evidence>
<feature type="compositionally biased region" description="Low complexity" evidence="10">
    <location>
        <begin position="1519"/>
        <end position="1537"/>
    </location>
</feature>
<dbReference type="InterPro" id="IPR050588">
    <property type="entry name" value="WNK_Ser-Thr_kinase"/>
</dbReference>
<dbReference type="Pfam" id="PF00069">
    <property type="entry name" value="Pkinase"/>
    <property type="match status" value="1"/>
</dbReference>
<feature type="compositionally biased region" description="Low complexity" evidence="10">
    <location>
        <begin position="2050"/>
        <end position="2070"/>
    </location>
</feature>
<dbReference type="InterPro" id="IPR011009">
    <property type="entry name" value="Kinase-like_dom_sf"/>
</dbReference>
<evidence type="ECO:0000256" key="5">
    <source>
        <dbReference type="ARBA" id="ARBA00022741"/>
    </source>
</evidence>
<dbReference type="RefSeq" id="XP_060046313.1">
    <property type="nucleotide sequence ID" value="XM_060190330.1"/>
</dbReference>
<gene>
    <name evidence="13" type="primary">WNK1</name>
</gene>
<evidence type="ECO:0000313" key="12">
    <source>
        <dbReference type="Proteomes" id="UP001652624"/>
    </source>
</evidence>
<dbReference type="SUPFAM" id="SSF56112">
    <property type="entry name" value="Protein kinase-like (PK-like)"/>
    <property type="match status" value="1"/>
</dbReference>
<feature type="region of interest" description="Disordered" evidence="10">
    <location>
        <begin position="1118"/>
        <end position="1196"/>
    </location>
</feature>
<feature type="region of interest" description="Disordered" evidence="10">
    <location>
        <begin position="1640"/>
        <end position="1660"/>
    </location>
</feature>
<evidence type="ECO:0000256" key="2">
    <source>
        <dbReference type="ARBA" id="ARBA00012513"/>
    </source>
</evidence>
<dbReference type="Pfam" id="PF24889">
    <property type="entry name" value="CCTL2_WNK"/>
    <property type="match status" value="1"/>
</dbReference>
<feature type="region of interest" description="Disordered" evidence="10">
    <location>
        <begin position="1920"/>
        <end position="1965"/>
    </location>
</feature>
<feature type="compositionally biased region" description="Polar residues" evidence="10">
    <location>
        <begin position="2098"/>
        <end position="2112"/>
    </location>
</feature>
<keyword evidence="7" id="KW-0067">ATP-binding</keyword>
<evidence type="ECO:0000256" key="7">
    <source>
        <dbReference type="ARBA" id="ARBA00022840"/>
    </source>
</evidence>
<evidence type="ECO:0000256" key="4">
    <source>
        <dbReference type="ARBA" id="ARBA00022679"/>
    </source>
</evidence>
<feature type="compositionally biased region" description="Low complexity" evidence="10">
    <location>
        <begin position="2303"/>
        <end position="2313"/>
    </location>
</feature>
<dbReference type="InterPro" id="IPR056865">
    <property type="entry name" value="CCTL2_WNK"/>
</dbReference>
<dbReference type="Gene3D" id="3.10.20.90">
    <property type="entry name" value="Phosphatidylinositol 3-kinase Catalytic Subunit, Chain A, domain 1"/>
    <property type="match status" value="2"/>
</dbReference>
<feature type="compositionally biased region" description="Pro residues" evidence="10">
    <location>
        <begin position="138"/>
        <end position="153"/>
    </location>
</feature>
<dbReference type="PANTHER" id="PTHR13902">
    <property type="entry name" value="SERINE/THREONINE-PROTEIN KINASE WNK WITH NO LYSINE -RELATED"/>
    <property type="match status" value="1"/>
</dbReference>
<dbReference type="EC" id="2.7.11.1" evidence="2"/>
<feature type="compositionally biased region" description="Basic residues" evidence="10">
    <location>
        <begin position="2290"/>
        <end position="2302"/>
    </location>
</feature>
<dbReference type="Pfam" id="PF12202">
    <property type="entry name" value="OSR1_C"/>
    <property type="match status" value="1"/>
</dbReference>
<reference evidence="13" key="1">
    <citation type="submission" date="2025-08" db="UniProtKB">
        <authorList>
            <consortium name="RefSeq"/>
        </authorList>
    </citation>
    <scope>IDENTIFICATION</scope>
</reference>
<comment type="catalytic activity">
    <reaction evidence="9">
        <text>L-seryl-[protein] + ATP = O-phospho-L-seryl-[protein] + ADP + H(+)</text>
        <dbReference type="Rhea" id="RHEA:17989"/>
        <dbReference type="Rhea" id="RHEA-COMP:9863"/>
        <dbReference type="Rhea" id="RHEA-COMP:11604"/>
        <dbReference type="ChEBI" id="CHEBI:15378"/>
        <dbReference type="ChEBI" id="CHEBI:29999"/>
        <dbReference type="ChEBI" id="CHEBI:30616"/>
        <dbReference type="ChEBI" id="CHEBI:83421"/>
        <dbReference type="ChEBI" id="CHEBI:456216"/>
        <dbReference type="EC" id="2.7.11.1"/>
    </reaction>
</comment>
<feature type="compositionally biased region" description="Polar residues" evidence="10">
    <location>
        <begin position="1254"/>
        <end position="1264"/>
    </location>
</feature>
<feature type="compositionally biased region" description="Low complexity" evidence="10">
    <location>
        <begin position="154"/>
        <end position="164"/>
    </location>
</feature>
<name>A0ABM3XBW4_ERIEU</name>
<keyword evidence="6 13" id="KW-0418">Kinase</keyword>
<dbReference type="GO" id="GO:0016301">
    <property type="term" value="F:kinase activity"/>
    <property type="evidence" value="ECO:0007669"/>
    <property type="project" value="UniProtKB-KW"/>
</dbReference>
<evidence type="ECO:0000313" key="13">
    <source>
        <dbReference type="RefSeq" id="XP_060046313.1"/>
    </source>
</evidence>
<feature type="domain" description="Protein kinase" evidence="11">
    <location>
        <begin position="229"/>
        <end position="487"/>
    </location>
</feature>
<dbReference type="GeneID" id="103116030"/>
<keyword evidence="5" id="KW-0547">Nucleotide-binding</keyword>
<feature type="region of interest" description="Disordered" evidence="10">
    <location>
        <begin position="2187"/>
        <end position="2209"/>
    </location>
</feature>
<feature type="compositionally biased region" description="Basic residues" evidence="10">
    <location>
        <begin position="1272"/>
        <end position="1294"/>
    </location>
</feature>
<evidence type="ECO:0000256" key="8">
    <source>
        <dbReference type="ARBA" id="ARBA00047899"/>
    </source>
</evidence>
<feature type="compositionally biased region" description="Low complexity" evidence="10">
    <location>
        <begin position="1239"/>
        <end position="1251"/>
    </location>
</feature>
<feature type="region of interest" description="Disordered" evidence="10">
    <location>
        <begin position="2280"/>
        <end position="2322"/>
    </location>
</feature>
<feature type="region of interest" description="Disordered" evidence="10">
    <location>
        <begin position="1225"/>
        <end position="1294"/>
    </location>
</feature>
<feature type="compositionally biased region" description="Polar residues" evidence="10">
    <location>
        <begin position="1491"/>
        <end position="1502"/>
    </location>
</feature>
<feature type="compositionally biased region" description="Pro residues" evidence="10">
    <location>
        <begin position="1946"/>
        <end position="1959"/>
    </location>
</feature>
<dbReference type="SMART" id="SM00220">
    <property type="entry name" value="S_TKc"/>
    <property type="match status" value="1"/>
</dbReference>
<feature type="compositionally biased region" description="Low complexity" evidence="10">
    <location>
        <begin position="1154"/>
        <end position="1173"/>
    </location>
</feature>
<keyword evidence="12" id="KW-1185">Reference proteome</keyword>
<feature type="compositionally biased region" description="Low complexity" evidence="10">
    <location>
        <begin position="623"/>
        <end position="634"/>
    </location>
</feature>
<keyword evidence="3" id="KW-0723">Serine/threonine-protein kinase</keyword>
<feature type="region of interest" description="Disordered" evidence="10">
    <location>
        <begin position="104"/>
        <end position="211"/>
    </location>
</feature>
<feature type="compositionally biased region" description="Basic and acidic residues" evidence="10">
    <location>
        <begin position="50"/>
        <end position="66"/>
    </location>
</feature>
<feature type="compositionally biased region" description="Polar residues" evidence="10">
    <location>
        <begin position="2343"/>
        <end position="2367"/>
    </location>
</feature>
<sequence length="2550" mass="269977">MSGGAAERPGGSPGALFLSPPAPAPKNGSSSDSSVGEKLGAAGPDAGAGRSEEYRRRRHTMDKDSRGAAAAGTTTEHRFFRRSVICDSNATALELPGLALALPQPGAPAAAAAPHSTPPEPPGLPRGGALPPAAAPAALPPPAAPQPGEPPAAGPVLAAAAVAPCESSRDRQASPPGHAGSREEPPPARGGSGGGAREPQEDRNQQQQQDDIEELETKAVGMSNDGRFLKFDIEIGRGSFKTVYKGLDTETTVEVAWCELQDRKLTKSERQRFKEEAEMLKGLQHPNIVRFYDSWESTVKGKKCIVLVTELMTSGTLKTYLKRFKVMKIKVLRSWCRQILKGLQFLHTRTPPIIHRDLKCDNIFITGPTGSVKIGDLGLATLKRASFAKSVIGTPEFMAPEMYEEKYDESVDVYAFGMCMLEMATSEYPYSECQNAAQIYRRVTSGVKPASFDKVAIPEVKEIIEGCIRQNKDERYSIKDLLNHAFFQEETGVRVELAEEDDGEKIAIKLWLRIEDIKKLKGKYKDNEAIEFSFDLERDVPEDVAQEMVESGYVCEGDHKTMAKAIKDRVSLIKRKREQRQLVREEQEKRKQEESNLKQQVEQQSSASQAGIKQLPPASTGIPTAPTTSASVSTQVEPEEPEADQHQQLQYQQPSISVLSDGTIDSGQGSSVFTESRVSSQQTVSYGSQHEQAHSTGTVPGHTASIVQAQSQPHGVYPPSSMPQSMAHPYGGTPTYPESQIFFPTVHERPVSFSPPPTCPPKVAISQRRKSTSFLEAQTRHFQPLLRTVGQNLLLPGGSPTNWTPEAAVMLGTTASKIPGEPYEVQTHPMFEPTQVYSDYRPGLRHPEEAHYFIPQEAVYLAGVHYQAQVAEQYEGILYNSPVLSNPLKQIPEQKPVQGGPSSSSVFEFPSGQAFLVGHFQNLRFDSGLNPGSPLSSISAPISKDASHLKFHPVFVPHSAPAVLTHNNESRSNCVFEFHVHTPSSSSGEGVLPQRVYRNQQAVVDLNQEEAPSPSVALHGRLQPVTEEQQNYLAPELTVSVVEPIGQNWPVGSPEYSSDSSQITSSDPSDFQSPPPMGGAAAPFGSDVSLPFIHLPQTVLQESPLFFCFPQGTTPQQVLSASFSSGGSALHPQAQGQSQSQPSSSSFIGVPTSQSLQHSQQLQGIQQAAPPQQTVQYSLPQTSTSSEATTVQPVSQPQVPQVLPQVSAGKQSAQGISQIAPSEAIPVAQPPPSQPTTMVSSVDSAHSDVASGMSDGNENVPSSSGRHEGRTTKRHYRKSVRSRSRHEKTSRPKLRILNVSNKGDRVVECQLETHNRKMVTFKFDLDGDNPEEIATIMVNNDFILAVERESFVDQVREIIEKADEMLSEDVSVEPEGDQGLESLQRKDVYGFSGSQKLEGEFKQPVPASSPPQQIGIPTSSLTQVVHSAGRRFIVSPVPESRLRESKVFSSEASDTVASSTSQVAGMNLSHSASSLSLQQAFSELRHAQMTEGPNTAPPNFSHTGPAFPAVPSSSSLAGVPASTAATPSVSVPATSSPLSDISTSVTQSEVTVPTEKAGAGVPTNTSVLTSSGLTVSPVSESPVVSSVASNITIPVVVSLSTTSQSVQAPTSGSTVSSIGTYPSITASLAPVSTVSSVAAPGVKPTPALSQQATSSTTGAATLAPVSATTPLSGMTSQPSVQLSSSTSAPALAETVVVSAHSLDKISHSSTTALSFSAASSASSPATGLSSSISHPGGVHPLVIPSGVASTPVLPQATGATSTPLLPQVPSILPLAQPVANVPAVQQTLIHSQPQPALLPNQPHTHCPEIDADAQPKAGIDDIKTLEEKLRSLFSEHGSSGTQHTSVSVETSLVVETTVTPGVPTTAVAPSKPITSTTSTCLPPTSLPVGTACVPAMPVVTPGQAATLVSYISAPASTAAGMKPGTAPAKLPVTKTPVLPIGTEPPAGTPPSEQLPPLPGPSLTQSQQPLEDLDAQLRRTLSPETIAVTSTVGPVSMVFPEAGTQPQKDVTQIIEDPSSGTGVFKMGRFQVSVAMDDAQKEGKNKSEGMKSVPFESSSSESSVLSSSSPESTLVKLEPNGITIRGTSADMPDSAPTMPASETKSETGQSTTVGRFQVMTTADKVGRFSVSRTEDKIADAKKEEAVASPPSVDVEQAVLPAVIPKKEKPEFSEASQLNGPSSDLEAAFLSRDVDDGSGSPHSPTQLCSKSLPVQNLSQSLSNSFNSSYMSSDNESDIEDEDLKLELRRLREKHLKEIQDLQSRQKHEIESLYTKLGKVPPAVIIPPAAPLSGRRRRPTKSKGSKSSRSSSLGNKSPQLSGNLSGQSAASILHPQQTLHPLGNVPETGQNQLLQPLKPSPSSDNLYSAFTSDGAISVPSLSAPGQGTSSTNTVGGTVNSQAAQTQPPTMTSSRKGTFTDDLHKLVDNWARDAMNLSGRRGSKGHMNYEGPGMARKFSAPGQLCTSMTSSLGGSAPLSAASATSLGHFSKSMCPPQQYGFPAAPFGTQWSGTAGPAPQPLGQFQPVGTASLQNFNISNLQKSISNPPGSNLRTT</sequence>
<feature type="compositionally biased region" description="Low complexity" evidence="10">
    <location>
        <begin position="104"/>
        <end position="115"/>
    </location>
</feature>
<protein>
    <recommendedName>
        <fullName evidence="2">non-specific serine/threonine protein kinase</fullName>
        <ecNumber evidence="2">2.7.11.1</ecNumber>
    </recommendedName>
</protein>
<dbReference type="Gene3D" id="1.10.510.10">
    <property type="entry name" value="Transferase(Phosphotransferase) domain 1"/>
    <property type="match status" value="1"/>
</dbReference>
<dbReference type="PROSITE" id="PS50011">
    <property type="entry name" value="PROTEIN_KINASE_DOM"/>
    <property type="match status" value="1"/>
</dbReference>
<feature type="region of interest" description="Disordered" evidence="10">
    <location>
        <begin position="1489"/>
        <end position="1545"/>
    </location>
</feature>
<evidence type="ECO:0000256" key="9">
    <source>
        <dbReference type="ARBA" id="ARBA00048679"/>
    </source>
</evidence>